<proteinExistence type="inferred from homology"/>
<reference evidence="7 8" key="1">
    <citation type="submission" date="2024-03" db="EMBL/GenBank/DDBJ databases">
        <title>Genome-scale model development and genomic sequencing of the oleaginous clade Lipomyces.</title>
        <authorList>
            <consortium name="Lawrence Berkeley National Laboratory"/>
            <person name="Czajka J.J."/>
            <person name="Han Y."/>
            <person name="Kim J."/>
            <person name="Mondo S.J."/>
            <person name="Hofstad B.A."/>
            <person name="Robles A."/>
            <person name="Haridas S."/>
            <person name="Riley R."/>
            <person name="LaButti K."/>
            <person name="Pangilinan J."/>
            <person name="Andreopoulos W."/>
            <person name="Lipzen A."/>
            <person name="Yan J."/>
            <person name="Wang M."/>
            <person name="Ng V."/>
            <person name="Grigoriev I.V."/>
            <person name="Spatafora J.W."/>
            <person name="Magnuson J.K."/>
            <person name="Baker S.E."/>
            <person name="Pomraning K.R."/>
        </authorList>
    </citation>
    <scope>NUCLEOTIDE SEQUENCE [LARGE SCALE GENOMIC DNA]</scope>
    <source>
        <strain evidence="7 8">Phaff 52-87</strain>
    </source>
</reference>
<feature type="region of interest" description="Disordered" evidence="5">
    <location>
        <begin position="99"/>
        <end position="122"/>
    </location>
</feature>
<evidence type="ECO:0000256" key="1">
    <source>
        <dbReference type="ARBA" id="ARBA00009697"/>
    </source>
</evidence>
<organism evidence="7 8">
    <name type="scientific">Myxozyma melibiosi</name>
    <dbReference type="NCBI Taxonomy" id="54550"/>
    <lineage>
        <taxon>Eukaryota</taxon>
        <taxon>Fungi</taxon>
        <taxon>Dikarya</taxon>
        <taxon>Ascomycota</taxon>
        <taxon>Saccharomycotina</taxon>
        <taxon>Lipomycetes</taxon>
        <taxon>Lipomycetales</taxon>
        <taxon>Lipomycetaceae</taxon>
        <taxon>Myxozyma</taxon>
    </lineage>
</organism>
<dbReference type="SUPFAM" id="SSF46785">
    <property type="entry name" value="Winged helix' DNA-binding domain"/>
    <property type="match status" value="2"/>
</dbReference>
<dbReference type="InterPro" id="IPR036388">
    <property type="entry name" value="WH-like_DNA-bd_sf"/>
</dbReference>
<dbReference type="PANTHER" id="PTHR13128:SF12">
    <property type="entry name" value="VACUOLAR PROTEIN-SORTING-ASSOCIATED PROTEIN 36"/>
    <property type="match status" value="1"/>
</dbReference>
<comment type="similarity">
    <text evidence="1 4">Belongs to the VPS36 family.</text>
</comment>
<dbReference type="Gene3D" id="2.30.30.380">
    <property type="entry name" value="Zn-finger domain of Sec23/24"/>
    <property type="match status" value="1"/>
</dbReference>
<evidence type="ECO:0000259" key="6">
    <source>
        <dbReference type="PROSITE" id="PS51495"/>
    </source>
</evidence>
<protein>
    <recommendedName>
        <fullName evidence="4">Vacuolar protein-sorting-associated protein 36</fullName>
    </recommendedName>
    <alternativeName>
        <fullName evidence="4">ESCRT-II complex subunit VPS36</fullName>
    </alternativeName>
</protein>
<dbReference type="Pfam" id="PF04157">
    <property type="entry name" value="EAP30"/>
    <property type="match status" value="1"/>
</dbReference>
<dbReference type="Pfam" id="PF16988">
    <property type="entry name" value="Vps36-NZF-N"/>
    <property type="match status" value="1"/>
</dbReference>
<keyword evidence="4" id="KW-0967">Endosome</keyword>
<dbReference type="InterPro" id="IPR036443">
    <property type="entry name" value="Znf_RanBP2_sf"/>
</dbReference>
<comment type="subunit">
    <text evidence="4">Component of the endosomal sorting complex required for transport II (ESCRT-II).</text>
</comment>
<name>A0ABR1FC62_9ASCO</name>
<dbReference type="EMBL" id="JBBJBU010000002">
    <property type="protein sequence ID" value="KAK7206643.1"/>
    <property type="molecule type" value="Genomic_DNA"/>
</dbReference>
<feature type="region of interest" description="Disordered" evidence="5">
    <location>
        <begin position="186"/>
        <end position="211"/>
    </location>
</feature>
<evidence type="ECO:0000256" key="2">
    <source>
        <dbReference type="ARBA" id="ARBA00022448"/>
    </source>
</evidence>
<dbReference type="GeneID" id="90037540"/>
<dbReference type="InterPro" id="IPR011993">
    <property type="entry name" value="PH-like_dom_sf"/>
</dbReference>
<dbReference type="Gene3D" id="1.10.10.10">
    <property type="entry name" value="Winged helix-like DNA-binding domain superfamily/Winged helix DNA-binding domain"/>
    <property type="match status" value="2"/>
</dbReference>
<gene>
    <name evidence="7" type="ORF">BZA70DRAFT_274774</name>
</gene>
<comment type="subcellular location">
    <subcellularLocation>
        <location evidence="4">Cytoplasm</location>
    </subcellularLocation>
    <subcellularLocation>
        <location evidence="4">Endosome</location>
    </subcellularLocation>
</comment>
<evidence type="ECO:0000256" key="4">
    <source>
        <dbReference type="RuleBase" id="RU367095"/>
    </source>
</evidence>
<dbReference type="InterPro" id="IPR040608">
    <property type="entry name" value="Snf8/Vps36"/>
</dbReference>
<dbReference type="SUPFAM" id="SSF50729">
    <property type="entry name" value="PH domain-like"/>
    <property type="match status" value="1"/>
</dbReference>
<feature type="domain" description="GLUE N-terminal" evidence="6">
    <location>
        <begin position="7"/>
        <end position="321"/>
    </location>
</feature>
<feature type="compositionally biased region" description="Low complexity" evidence="5">
    <location>
        <begin position="190"/>
        <end position="206"/>
    </location>
</feature>
<evidence type="ECO:0000256" key="3">
    <source>
        <dbReference type="ARBA" id="ARBA00022927"/>
    </source>
</evidence>
<dbReference type="Pfam" id="PF11605">
    <property type="entry name" value="Vps36_ESCRT-II"/>
    <property type="match status" value="1"/>
</dbReference>
<dbReference type="InterPro" id="IPR036390">
    <property type="entry name" value="WH_DNA-bd_sf"/>
</dbReference>
<dbReference type="RefSeq" id="XP_064769676.1">
    <property type="nucleotide sequence ID" value="XM_064912028.1"/>
</dbReference>
<comment type="caution">
    <text evidence="7">The sequence shown here is derived from an EMBL/GenBank/DDBJ whole genome shotgun (WGS) entry which is preliminary data.</text>
</comment>
<dbReference type="Gene3D" id="6.10.140.260">
    <property type="match status" value="1"/>
</dbReference>
<dbReference type="InterPro" id="IPR037855">
    <property type="entry name" value="Vps36"/>
</dbReference>
<evidence type="ECO:0000313" key="8">
    <source>
        <dbReference type="Proteomes" id="UP001498771"/>
    </source>
</evidence>
<dbReference type="SUPFAM" id="SSF90209">
    <property type="entry name" value="Ran binding protein zinc finger-like"/>
    <property type="match status" value="2"/>
</dbReference>
<evidence type="ECO:0000256" key="5">
    <source>
        <dbReference type="SAM" id="MobiDB-lite"/>
    </source>
</evidence>
<sequence>MRFWTSIDLTAAHRPVLYDDETDILVQDAVGIYEGRTRLPDYQSGRIYLTSHRICYVDNASPLLRSVAINLPDIKAAQYSVRFLKSSPKITIEFADKSSSTSTSPVYPSSASSTPNASSASLPAPSAAASASNLSLVSSVSWVCPICSFSNPFSSNYRPDISPIPACATCGVKPPESVIKDALTEGGITSGSASPDSTSSQSTSLTEPDSDSIACPKCTFANNPALRFCEICGSRLRVSTLNVSDYILDKSVARKESYLPFSFSSSSSGADSERSKYAMPVQEEVLNYVKLSFRGGGDKEFFERLKVVLTDKTWLQNAARRKQEPSVIVVNKTLMDNEMKQVDEEPKPPATPTFGIHGLQRINEREREDNKDLMGSLNDLQSLMTKARGLVALAENFAVRLASSPGVPDEARRALRESSNALNLSSPIVTKEMAGGGSNEIYYAELARQLAEFLESGVLKNEGGIVTLVDLFALYNRARGISLISAKDLRSACDMFEKLRLPFKLRQFKSGLIVVQEAARADSVAIAMLVEWVKTAQKKPFEEDDGVTAQDVSQHFGWNVGVSMEELETAQEQGKLVSDSVVGGTRYFINTIVSFSWDWKLDVFKEKTGQVANALDLAALEEDLSLLDPSSSTMVTGQAYVPASNIHRAVLTNENSLL</sequence>
<dbReference type="InterPro" id="IPR021648">
    <property type="entry name" value="GLUE_dom"/>
</dbReference>
<comment type="function">
    <text evidence="4">Component of the ESCRT-II complex (endosomal sorting complex required for transport II), which is required for multivesicular body (MVB) formation and sorting of endosomal cargo proteins into MVBs.</text>
</comment>
<dbReference type="PANTHER" id="PTHR13128">
    <property type="entry name" value="VACUOLAR PROTEIN-SORTING-ASSOCIATED PROTEIN 36"/>
    <property type="match status" value="1"/>
</dbReference>
<keyword evidence="2 4" id="KW-0813">Transport</keyword>
<dbReference type="Gene3D" id="2.30.29.30">
    <property type="entry name" value="Pleckstrin-homology domain (PH domain)/Phosphotyrosine-binding domain (PTB)"/>
    <property type="match status" value="2"/>
</dbReference>
<dbReference type="Proteomes" id="UP001498771">
    <property type="component" value="Unassembled WGS sequence"/>
</dbReference>
<keyword evidence="8" id="KW-1185">Reference proteome</keyword>
<evidence type="ECO:0000313" key="7">
    <source>
        <dbReference type="EMBL" id="KAK7206643.1"/>
    </source>
</evidence>
<keyword evidence="3 4" id="KW-0653">Protein transport</keyword>
<dbReference type="PROSITE" id="PS51495">
    <property type="entry name" value="GLUE"/>
    <property type="match status" value="1"/>
</dbReference>
<accession>A0ABR1FC62</accession>
<dbReference type="InterPro" id="IPR031558">
    <property type="entry name" value="Vps36-NZF-N"/>
</dbReference>
<keyword evidence="4" id="KW-0963">Cytoplasm</keyword>